<dbReference type="Proteomes" id="UP000516437">
    <property type="component" value="Chromosome 5"/>
</dbReference>
<dbReference type="AlphaFoldDB" id="A0A6A1VNT0"/>
<gene>
    <name evidence="1" type="ORF">CJ030_MR5G013416</name>
</gene>
<dbReference type="OrthoDB" id="263957at2759"/>
<dbReference type="EMBL" id="RXIC02000023">
    <property type="protein sequence ID" value="KAB1214541.1"/>
    <property type="molecule type" value="Genomic_DNA"/>
</dbReference>
<name>A0A6A1VNT0_9ROSI</name>
<comment type="caution">
    <text evidence="1">The sequence shown here is derived from an EMBL/GenBank/DDBJ whole genome shotgun (WGS) entry which is preliminary data.</text>
</comment>
<evidence type="ECO:0000313" key="2">
    <source>
        <dbReference type="Proteomes" id="UP000516437"/>
    </source>
</evidence>
<organism evidence="1 2">
    <name type="scientific">Morella rubra</name>
    <name type="common">Chinese bayberry</name>
    <dbReference type="NCBI Taxonomy" id="262757"/>
    <lineage>
        <taxon>Eukaryota</taxon>
        <taxon>Viridiplantae</taxon>
        <taxon>Streptophyta</taxon>
        <taxon>Embryophyta</taxon>
        <taxon>Tracheophyta</taxon>
        <taxon>Spermatophyta</taxon>
        <taxon>Magnoliopsida</taxon>
        <taxon>eudicotyledons</taxon>
        <taxon>Gunneridae</taxon>
        <taxon>Pentapetalae</taxon>
        <taxon>rosids</taxon>
        <taxon>fabids</taxon>
        <taxon>Fagales</taxon>
        <taxon>Myricaceae</taxon>
        <taxon>Morella</taxon>
    </lineage>
</organism>
<reference evidence="1 2" key="1">
    <citation type="journal article" date="2019" name="Plant Biotechnol. J.">
        <title>The red bayberry genome and genetic basis of sex determination.</title>
        <authorList>
            <person name="Jia H.M."/>
            <person name="Jia H.J."/>
            <person name="Cai Q.L."/>
            <person name="Wang Y."/>
            <person name="Zhao H.B."/>
            <person name="Yang W.F."/>
            <person name="Wang G.Y."/>
            <person name="Li Y.H."/>
            <person name="Zhan D.L."/>
            <person name="Shen Y.T."/>
            <person name="Niu Q.F."/>
            <person name="Chang L."/>
            <person name="Qiu J."/>
            <person name="Zhao L."/>
            <person name="Xie H.B."/>
            <person name="Fu W.Y."/>
            <person name="Jin J."/>
            <person name="Li X.W."/>
            <person name="Jiao Y."/>
            <person name="Zhou C.C."/>
            <person name="Tu T."/>
            <person name="Chai C.Y."/>
            <person name="Gao J.L."/>
            <person name="Fan L.J."/>
            <person name="van de Weg E."/>
            <person name="Wang J.Y."/>
            <person name="Gao Z.S."/>
        </authorList>
    </citation>
    <scope>NUCLEOTIDE SEQUENCE [LARGE SCALE GENOMIC DNA]</scope>
    <source>
        <tissue evidence="1">Leaves</tissue>
    </source>
</reference>
<evidence type="ECO:0000313" key="1">
    <source>
        <dbReference type="EMBL" id="KAB1214541.1"/>
    </source>
</evidence>
<sequence length="69" mass="7628">MGVAVESSVWEPNPALYIFSFPYASGNSSNKTPTPFDHGFSPSFRCFQRISLFLYSLASGQPSDMRVCV</sequence>
<accession>A0A6A1VNT0</accession>
<protein>
    <submittedName>
        <fullName evidence="1">Uncharacterized protein</fullName>
    </submittedName>
</protein>
<proteinExistence type="predicted"/>
<keyword evidence="2" id="KW-1185">Reference proteome</keyword>